<evidence type="ECO:0000256" key="1">
    <source>
        <dbReference type="ARBA" id="ARBA00005417"/>
    </source>
</evidence>
<evidence type="ECO:0000259" key="5">
    <source>
        <dbReference type="PROSITE" id="PS50893"/>
    </source>
</evidence>
<dbReference type="SMART" id="SM00382">
    <property type="entry name" value="AAA"/>
    <property type="match status" value="1"/>
</dbReference>
<dbReference type="Proteomes" id="UP000015176">
    <property type="component" value="Unassembled WGS sequence"/>
</dbReference>
<protein>
    <submittedName>
        <fullName evidence="6">ABC transporter ATP-binding protein</fullName>
    </submittedName>
</protein>
<dbReference type="GO" id="GO:0005524">
    <property type="term" value="F:ATP binding"/>
    <property type="evidence" value="ECO:0007669"/>
    <property type="project" value="UniProtKB-KW"/>
</dbReference>
<dbReference type="GO" id="GO:0016887">
    <property type="term" value="F:ATP hydrolysis activity"/>
    <property type="evidence" value="ECO:0007669"/>
    <property type="project" value="InterPro"/>
</dbReference>
<gene>
    <name evidence="6" type="ORF">SAG0164_08020</name>
</gene>
<dbReference type="SUPFAM" id="SSF52540">
    <property type="entry name" value="P-loop containing nucleoside triphosphate hydrolases"/>
    <property type="match status" value="1"/>
</dbReference>
<keyword evidence="4 6" id="KW-0067">ATP-binding</keyword>
<dbReference type="InterPro" id="IPR003593">
    <property type="entry name" value="AAA+_ATPase"/>
</dbReference>
<comment type="caution">
    <text evidence="6">The sequence shown here is derived from an EMBL/GenBank/DDBJ whole genome shotgun (WGS) entry which is preliminary data.</text>
</comment>
<evidence type="ECO:0000313" key="7">
    <source>
        <dbReference type="Proteomes" id="UP000015176"/>
    </source>
</evidence>
<feature type="domain" description="ABC transporter" evidence="5">
    <location>
        <begin position="7"/>
        <end position="235"/>
    </location>
</feature>
<reference evidence="6 7" key="1">
    <citation type="submission" date="2012-07" db="EMBL/GenBank/DDBJ databases">
        <authorList>
            <person name="Moroni P."/>
            <person name="Richards V.P."/>
            <person name="Durkin S.A.S."/>
            <person name="Kim M."/>
            <person name="Pavinski Bitar P.D."/>
            <person name="Stanhope M.J."/>
            <person name="Town C.D."/>
            <person name="Zadoks R.N."/>
            <person name="Venter J.C."/>
        </authorList>
    </citation>
    <scope>NUCLEOTIDE SEQUENCE [LARGE SCALE GENOMIC DNA]</scope>
    <source>
        <strain evidence="6 7">MRI Z1-216</strain>
    </source>
</reference>
<evidence type="ECO:0000313" key="6">
    <source>
        <dbReference type="EMBL" id="EPU40009.1"/>
    </source>
</evidence>
<dbReference type="Pfam" id="PF00005">
    <property type="entry name" value="ABC_tran"/>
    <property type="match status" value="1"/>
</dbReference>
<proteinExistence type="inferred from homology"/>
<dbReference type="PROSITE" id="PS50893">
    <property type="entry name" value="ABC_TRANSPORTER_2"/>
    <property type="match status" value="1"/>
</dbReference>
<name>A0AAD3A434_STRAG</name>
<evidence type="ECO:0000256" key="4">
    <source>
        <dbReference type="ARBA" id="ARBA00022840"/>
    </source>
</evidence>
<dbReference type="AlphaFoldDB" id="A0AAD3A434"/>
<dbReference type="PANTHER" id="PTHR43335">
    <property type="entry name" value="ABC TRANSPORTER, ATP-BINDING PROTEIN"/>
    <property type="match status" value="1"/>
</dbReference>
<accession>A0AAD3A434</accession>
<dbReference type="PANTHER" id="PTHR43335:SF4">
    <property type="entry name" value="ABC TRANSPORTER, ATP-BINDING PROTEIN"/>
    <property type="match status" value="1"/>
</dbReference>
<dbReference type="InterPro" id="IPR027417">
    <property type="entry name" value="P-loop_NTPase"/>
</dbReference>
<keyword evidence="2" id="KW-0813">Transport</keyword>
<dbReference type="EMBL" id="ALSF01000051">
    <property type="protein sequence ID" value="EPU40009.1"/>
    <property type="molecule type" value="Genomic_DNA"/>
</dbReference>
<sequence length="304" mass="34167">MMMNNIIELKKVKKVYKDITTVDIEKITVREGEIYGFLGPNGAGKTTTMKMILSLVDPTSGEIFVNKKDIRKDKNYLSQIGSMIEEPSYYPNLTGYENLLVFQKMVGFDKNNIWPTLELVGLADEKNRKKLVKAYSLGMKQRLSLAFALVKKPKILLLDEPTNGLDPAGIHEIRELIVELAKEKGLTVFISSHILPEIEHIADRVGIINHGRLVYEGEIEAIKSNTWIEIGGDFSQSNIVHTLVELGTVEILGASTSHVKLSNIDNNQLANVVSYLTENGYRIFRVVRESETLEDIFLSLTKEA</sequence>
<keyword evidence="3" id="KW-0547">Nucleotide-binding</keyword>
<dbReference type="Gene3D" id="3.40.50.300">
    <property type="entry name" value="P-loop containing nucleotide triphosphate hydrolases"/>
    <property type="match status" value="1"/>
</dbReference>
<organism evidence="6 7">
    <name type="scientific">Streptococcus agalactiae MRI Z1-216</name>
    <dbReference type="NCBI Taxonomy" id="1154879"/>
    <lineage>
        <taxon>Bacteria</taxon>
        <taxon>Bacillati</taxon>
        <taxon>Bacillota</taxon>
        <taxon>Bacilli</taxon>
        <taxon>Lactobacillales</taxon>
        <taxon>Streptococcaceae</taxon>
        <taxon>Streptococcus</taxon>
    </lineage>
</organism>
<evidence type="ECO:0000256" key="2">
    <source>
        <dbReference type="ARBA" id="ARBA00022448"/>
    </source>
</evidence>
<comment type="similarity">
    <text evidence="1">Belongs to the ABC transporter superfamily.</text>
</comment>
<dbReference type="InterPro" id="IPR003439">
    <property type="entry name" value="ABC_transporter-like_ATP-bd"/>
</dbReference>
<evidence type="ECO:0000256" key="3">
    <source>
        <dbReference type="ARBA" id="ARBA00022741"/>
    </source>
</evidence>